<dbReference type="InterPro" id="IPR011042">
    <property type="entry name" value="6-blade_b-propeller_TolB-like"/>
</dbReference>
<feature type="non-terminal residue" evidence="1">
    <location>
        <position position="1"/>
    </location>
</feature>
<dbReference type="SUPFAM" id="SSF82171">
    <property type="entry name" value="DPP6 N-terminal domain-like"/>
    <property type="match status" value="1"/>
</dbReference>
<protein>
    <recommendedName>
        <fullName evidence="2">TolB protein, periplasmic protein involved in the tonb-independent uptake of group A colicins</fullName>
    </recommendedName>
</protein>
<evidence type="ECO:0000313" key="1">
    <source>
        <dbReference type="EMBL" id="CAA9383198.1"/>
    </source>
</evidence>
<name>A0A6J4NF07_9BACT</name>
<dbReference type="Pfam" id="PF07676">
    <property type="entry name" value="PD40"/>
    <property type="match status" value="1"/>
</dbReference>
<dbReference type="InterPro" id="IPR011659">
    <property type="entry name" value="WD40"/>
</dbReference>
<evidence type="ECO:0008006" key="2">
    <source>
        <dbReference type="Google" id="ProtNLM"/>
    </source>
</evidence>
<accession>A0A6J4NF07</accession>
<dbReference type="EMBL" id="CADCUQ010000193">
    <property type="protein sequence ID" value="CAA9383198.1"/>
    <property type="molecule type" value="Genomic_DNA"/>
</dbReference>
<dbReference type="AlphaFoldDB" id="A0A6J4NF07"/>
<organism evidence="1">
    <name type="scientific">uncultured Phycisphaerae bacterium</name>
    <dbReference type="NCBI Taxonomy" id="904963"/>
    <lineage>
        <taxon>Bacteria</taxon>
        <taxon>Pseudomonadati</taxon>
        <taxon>Planctomycetota</taxon>
        <taxon>Phycisphaerae</taxon>
        <taxon>environmental samples</taxon>
    </lineage>
</organism>
<dbReference type="Gene3D" id="2.120.10.30">
    <property type="entry name" value="TolB, C-terminal domain"/>
    <property type="match status" value="1"/>
</dbReference>
<gene>
    <name evidence="1" type="ORF">AVDCRST_MAG64-798</name>
</gene>
<proteinExistence type="predicted"/>
<sequence>QVTASAAWDDSPSWSGDGRSIYFRSTRGGEWGVWSIDLPLRAP</sequence>
<reference evidence="1" key="1">
    <citation type="submission" date="2020-02" db="EMBL/GenBank/DDBJ databases">
        <authorList>
            <person name="Meier V. D."/>
        </authorList>
    </citation>
    <scope>NUCLEOTIDE SEQUENCE</scope>
    <source>
        <strain evidence="1">AVDCRST_MAG64</strain>
    </source>
</reference>